<name>A0A1R3J5J0_9ROSI</name>
<reference evidence="2" key="1">
    <citation type="submission" date="2013-09" db="EMBL/GenBank/DDBJ databases">
        <title>Corchorus olitorius genome sequencing.</title>
        <authorList>
            <person name="Alam M."/>
            <person name="Haque M.S."/>
            <person name="Islam M.S."/>
            <person name="Emdad E.M."/>
            <person name="Islam M.M."/>
            <person name="Ahmed B."/>
            <person name="Halim A."/>
            <person name="Hossen Q.M.M."/>
            <person name="Hossain M.Z."/>
            <person name="Ahmed R."/>
            <person name="Khan M.M."/>
            <person name="Islam R."/>
            <person name="Rashid M.M."/>
            <person name="Khan S.A."/>
            <person name="Rahman M.S."/>
            <person name="Alam M."/>
            <person name="Yahiya A.S."/>
            <person name="Khan M.S."/>
            <person name="Azam M.S."/>
            <person name="Haque T."/>
            <person name="Lashkar M.Z.H."/>
            <person name="Akhand A.I."/>
            <person name="Morshed G."/>
            <person name="Roy S."/>
            <person name="Uddin K.S."/>
            <person name="Rabeya T."/>
            <person name="Hossain A.S."/>
            <person name="Chowdhury A."/>
            <person name="Snigdha A.R."/>
            <person name="Mortoza M.S."/>
            <person name="Matin S.A."/>
            <person name="Hoque S.M.E."/>
            <person name="Islam M.K."/>
            <person name="Roy D.K."/>
            <person name="Haider R."/>
            <person name="Moosa M.M."/>
            <person name="Elias S.M."/>
            <person name="Hasan A.M."/>
            <person name="Jahan S."/>
            <person name="Shafiuddin M."/>
            <person name="Mahmood N."/>
            <person name="Shommy N.S."/>
        </authorList>
    </citation>
    <scope>NUCLEOTIDE SEQUENCE [LARGE SCALE GENOMIC DNA]</scope>
    <source>
        <strain evidence="2">cv. O-4</strain>
    </source>
</reference>
<organism evidence="1 2">
    <name type="scientific">Corchorus olitorius</name>
    <dbReference type="NCBI Taxonomy" id="93759"/>
    <lineage>
        <taxon>Eukaryota</taxon>
        <taxon>Viridiplantae</taxon>
        <taxon>Streptophyta</taxon>
        <taxon>Embryophyta</taxon>
        <taxon>Tracheophyta</taxon>
        <taxon>Spermatophyta</taxon>
        <taxon>Magnoliopsida</taxon>
        <taxon>eudicotyledons</taxon>
        <taxon>Gunneridae</taxon>
        <taxon>Pentapetalae</taxon>
        <taxon>rosids</taxon>
        <taxon>malvids</taxon>
        <taxon>Malvales</taxon>
        <taxon>Malvaceae</taxon>
        <taxon>Grewioideae</taxon>
        <taxon>Apeibeae</taxon>
        <taxon>Corchorus</taxon>
    </lineage>
</organism>
<gene>
    <name evidence="1" type="ORF">COLO4_19391</name>
</gene>
<evidence type="ECO:0000313" key="2">
    <source>
        <dbReference type="Proteomes" id="UP000187203"/>
    </source>
</evidence>
<evidence type="ECO:0000313" key="1">
    <source>
        <dbReference type="EMBL" id="OMO90101.1"/>
    </source>
</evidence>
<sequence length="69" mass="7601">MIEGISARIVLVLSVENSVESVQVVKVGEKNRRKVLSWDKDGGYAELAPLGVLQVGGSQFVKCKTWREL</sequence>
<keyword evidence="2" id="KW-1185">Reference proteome</keyword>
<dbReference type="AlphaFoldDB" id="A0A1R3J5J0"/>
<accession>A0A1R3J5J0</accession>
<protein>
    <submittedName>
        <fullName evidence="1">Uncharacterized protein</fullName>
    </submittedName>
</protein>
<proteinExistence type="predicted"/>
<dbReference type="Proteomes" id="UP000187203">
    <property type="component" value="Unassembled WGS sequence"/>
</dbReference>
<dbReference type="EMBL" id="AWUE01016600">
    <property type="protein sequence ID" value="OMO90101.1"/>
    <property type="molecule type" value="Genomic_DNA"/>
</dbReference>
<comment type="caution">
    <text evidence="1">The sequence shown here is derived from an EMBL/GenBank/DDBJ whole genome shotgun (WGS) entry which is preliminary data.</text>
</comment>